<dbReference type="EMBL" id="SHNN01000005">
    <property type="protein sequence ID" value="MCX2983174.1"/>
    <property type="molecule type" value="Genomic_DNA"/>
</dbReference>
<comment type="caution">
    <text evidence="1">The sequence shown here is derived from an EMBL/GenBank/DDBJ whole genome shotgun (WGS) entry which is preliminary data.</text>
</comment>
<accession>A0ABT3TP54</accession>
<name>A0ABT3TP54_9GAMM</name>
<proteinExistence type="predicted"/>
<evidence type="ECO:0000313" key="2">
    <source>
        <dbReference type="Proteomes" id="UP001143362"/>
    </source>
</evidence>
<organism evidence="1 2">
    <name type="scientific">Candidatus Litorirhabdus singularis</name>
    <dbReference type="NCBI Taxonomy" id="2518993"/>
    <lineage>
        <taxon>Bacteria</taxon>
        <taxon>Pseudomonadati</taxon>
        <taxon>Pseudomonadota</taxon>
        <taxon>Gammaproteobacteria</taxon>
        <taxon>Cellvibrionales</taxon>
        <taxon>Halieaceae</taxon>
        <taxon>Candidatus Litorirhabdus</taxon>
    </lineage>
</organism>
<sequence length="134" mass="15061">MSLGTWDPNAAATVATLEIKPELLPRYASFSQQNQLPQLAEMFDETALSELRPLLKVEPVAWAETLAAFDNDLLLHLIRFFTVAEALPDCEAGATSPVIPMAKLLRQRGERLDKTLLQWIRENSINRFLPYGPL</sequence>
<dbReference type="RefSeq" id="WP_279247203.1">
    <property type="nucleotide sequence ID" value="NZ_SHNN01000005.1"/>
</dbReference>
<protein>
    <submittedName>
        <fullName evidence="1">Uncharacterized protein</fullName>
    </submittedName>
</protein>
<keyword evidence="2" id="KW-1185">Reference proteome</keyword>
<evidence type="ECO:0000313" key="1">
    <source>
        <dbReference type="EMBL" id="MCX2983174.1"/>
    </source>
</evidence>
<gene>
    <name evidence="1" type="ORF">EYC98_20120</name>
</gene>
<dbReference type="Proteomes" id="UP001143362">
    <property type="component" value="Unassembled WGS sequence"/>
</dbReference>
<reference evidence="1" key="1">
    <citation type="submission" date="2019-02" db="EMBL/GenBank/DDBJ databases">
        <authorList>
            <person name="Li S.-H."/>
        </authorList>
    </citation>
    <scope>NUCLEOTIDE SEQUENCE</scope>
    <source>
        <strain evidence="1">IMCC14734</strain>
    </source>
</reference>